<accession>A0A6J4T2V3</accession>
<dbReference type="EMBL" id="CADCVV010000159">
    <property type="protein sequence ID" value="CAA9511703.1"/>
    <property type="molecule type" value="Genomic_DNA"/>
</dbReference>
<protein>
    <submittedName>
        <fullName evidence="2">Sulfatase</fullName>
    </submittedName>
</protein>
<reference evidence="2" key="1">
    <citation type="submission" date="2020-02" db="EMBL/GenBank/DDBJ databases">
        <authorList>
            <person name="Meier V. D."/>
        </authorList>
    </citation>
    <scope>NUCLEOTIDE SEQUENCE</scope>
    <source>
        <strain evidence="2">AVDCRST_MAG17</strain>
    </source>
</reference>
<sequence length="59" mass="6684">DRYPQHSLPPFARHRALRAALRLPGADSEHPAPGRSRNALSQRLLRGSNLLREPRLLSH</sequence>
<evidence type="ECO:0000256" key="1">
    <source>
        <dbReference type="SAM" id="MobiDB-lite"/>
    </source>
</evidence>
<feature type="non-terminal residue" evidence="2">
    <location>
        <position position="1"/>
    </location>
</feature>
<feature type="region of interest" description="Disordered" evidence="1">
    <location>
        <begin position="22"/>
        <end position="59"/>
    </location>
</feature>
<dbReference type="AlphaFoldDB" id="A0A6J4T2V3"/>
<feature type="non-terminal residue" evidence="2">
    <location>
        <position position="59"/>
    </location>
</feature>
<name>A0A6J4T2V3_9ACTN</name>
<proteinExistence type="predicted"/>
<evidence type="ECO:0000313" key="2">
    <source>
        <dbReference type="EMBL" id="CAA9511703.1"/>
    </source>
</evidence>
<gene>
    <name evidence="2" type="ORF">AVDCRST_MAG17-2051</name>
</gene>
<organism evidence="2">
    <name type="scientific">uncultured Solirubrobacterales bacterium</name>
    <dbReference type="NCBI Taxonomy" id="768556"/>
    <lineage>
        <taxon>Bacteria</taxon>
        <taxon>Bacillati</taxon>
        <taxon>Actinomycetota</taxon>
        <taxon>Thermoleophilia</taxon>
        <taxon>Solirubrobacterales</taxon>
        <taxon>environmental samples</taxon>
    </lineage>
</organism>